<feature type="domain" description="Beta-lactamase-related" evidence="2">
    <location>
        <begin position="166"/>
        <end position="478"/>
    </location>
</feature>
<evidence type="ECO:0000313" key="3">
    <source>
        <dbReference type="EMBL" id="RSK47539.1"/>
    </source>
</evidence>
<dbReference type="InterPro" id="IPR001466">
    <property type="entry name" value="Beta-lactam-related"/>
</dbReference>
<protein>
    <submittedName>
        <fullName evidence="3">Class A beta-lactamase-related serine hydrolase</fullName>
    </submittedName>
</protein>
<keyword evidence="3" id="KW-0378">Hydrolase</keyword>
<dbReference type="Proteomes" id="UP000273500">
    <property type="component" value="Unassembled WGS sequence"/>
</dbReference>
<feature type="chain" id="PRO_5018614654" evidence="1">
    <location>
        <begin position="29"/>
        <end position="499"/>
    </location>
</feature>
<accession>A0A3R9V5Z6</accession>
<dbReference type="EMBL" id="RWIT01000008">
    <property type="protein sequence ID" value="RSK47539.1"/>
    <property type="molecule type" value="Genomic_DNA"/>
</dbReference>
<evidence type="ECO:0000256" key="1">
    <source>
        <dbReference type="SAM" id="SignalP"/>
    </source>
</evidence>
<dbReference type="Pfam" id="PF00144">
    <property type="entry name" value="Beta-lactamase"/>
    <property type="match status" value="1"/>
</dbReference>
<sequence length="499" mass="55545">MLPILPMFRPLTALLITSVGLSCPVARAQSAKFTSYAQFNDTLVAQFNRGDFTSVEAFGSPALRKIEPLGSMARYLTGVQQKTGRITSTAVLTARGQRHEFAWQGEKQNLRVALMSPVPGVIDDYTISDFIAQPTARTTPVRTDNPQKTALDLAVHRAASLYLQHPAAVGMSIAIYQKGKETFYNYGEVEKGTGRLPTPATYYDMGSVAKTFVTTLLAQAVLDKKVQLTDDIRRYLPGQYPNLEVEGQPIRFVDLANHTSGLGGASRLYAPATKERLGKLNLADRVAHYSHYTADTLLHDLHGLRLESKPGTTYRYTGVGMLVLQLLLERVYQQPYEQLVTRYVKTRFGMHDTKRVLSAKEQQRYAIGYARPELPQAHVNYTGYWGGPNLSSTPADLMKYLRANLAEREPAVRLAHQRTRGTAPEFGLGLGWMLNSDADGNRRIYHDGSSPGYNTRFVLYPEQDLGIVILVNENISQARLTEMEEFLKQELPKPAATGK</sequence>
<dbReference type="PANTHER" id="PTHR46825">
    <property type="entry name" value="D-ALANYL-D-ALANINE-CARBOXYPEPTIDASE/ENDOPEPTIDASE AMPH"/>
    <property type="match status" value="1"/>
</dbReference>
<dbReference type="SUPFAM" id="SSF56601">
    <property type="entry name" value="beta-lactamase/transpeptidase-like"/>
    <property type="match status" value="1"/>
</dbReference>
<proteinExistence type="predicted"/>
<dbReference type="InterPro" id="IPR050491">
    <property type="entry name" value="AmpC-like"/>
</dbReference>
<name>A0A3R9V5Z6_9BACT</name>
<comment type="caution">
    <text evidence="3">The sequence shown here is derived from an EMBL/GenBank/DDBJ whole genome shotgun (WGS) entry which is preliminary data.</text>
</comment>
<gene>
    <name evidence="3" type="ORF">EI291_14875</name>
</gene>
<evidence type="ECO:0000259" key="2">
    <source>
        <dbReference type="Pfam" id="PF00144"/>
    </source>
</evidence>
<dbReference type="Gene3D" id="3.40.710.10">
    <property type="entry name" value="DD-peptidase/beta-lactamase superfamily"/>
    <property type="match status" value="1"/>
</dbReference>
<keyword evidence="4" id="KW-1185">Reference proteome</keyword>
<reference evidence="3 4" key="1">
    <citation type="submission" date="2018-12" db="EMBL/GenBank/DDBJ databases">
        <authorList>
            <person name="Feng G."/>
            <person name="Zhu H."/>
        </authorList>
    </citation>
    <scope>NUCLEOTIDE SEQUENCE [LARGE SCALE GENOMIC DNA]</scope>
    <source>
        <strain evidence="3 4">KCTC 12533</strain>
    </source>
</reference>
<dbReference type="OrthoDB" id="9793489at2"/>
<organism evidence="3 4">
    <name type="scientific">Hymenobacter rigui</name>
    <dbReference type="NCBI Taxonomy" id="334424"/>
    <lineage>
        <taxon>Bacteria</taxon>
        <taxon>Pseudomonadati</taxon>
        <taxon>Bacteroidota</taxon>
        <taxon>Cytophagia</taxon>
        <taxon>Cytophagales</taxon>
        <taxon>Hymenobacteraceae</taxon>
        <taxon>Hymenobacter</taxon>
    </lineage>
</organism>
<dbReference type="InterPro" id="IPR012338">
    <property type="entry name" value="Beta-lactam/transpept-like"/>
</dbReference>
<evidence type="ECO:0000313" key="4">
    <source>
        <dbReference type="Proteomes" id="UP000273500"/>
    </source>
</evidence>
<dbReference type="PANTHER" id="PTHR46825:SF8">
    <property type="entry name" value="BETA-LACTAMASE-RELATED"/>
    <property type="match status" value="1"/>
</dbReference>
<keyword evidence="1" id="KW-0732">Signal</keyword>
<dbReference type="AlphaFoldDB" id="A0A3R9V5Z6"/>
<dbReference type="GO" id="GO:0016787">
    <property type="term" value="F:hydrolase activity"/>
    <property type="evidence" value="ECO:0007669"/>
    <property type="project" value="UniProtKB-KW"/>
</dbReference>
<feature type="signal peptide" evidence="1">
    <location>
        <begin position="1"/>
        <end position="28"/>
    </location>
</feature>